<keyword evidence="4" id="KW-1133">Transmembrane helix</keyword>
<evidence type="ECO:0000313" key="6">
    <source>
        <dbReference type="EMBL" id="GAX21017.1"/>
    </source>
</evidence>
<dbReference type="OrthoDB" id="163794at2759"/>
<evidence type="ECO:0000256" key="4">
    <source>
        <dbReference type="ARBA" id="ARBA00022989"/>
    </source>
</evidence>
<gene>
    <name evidence="6" type="ORF">FisN_1Lh313</name>
</gene>
<dbReference type="PANTHER" id="PTHR21346">
    <property type="entry name" value="FUN14 DOMAIN CONTAINING"/>
    <property type="match status" value="1"/>
</dbReference>
<reference evidence="6 7" key="1">
    <citation type="journal article" date="2015" name="Plant Cell">
        <title>Oil accumulation by the oleaginous diatom Fistulifera solaris as revealed by the genome and transcriptome.</title>
        <authorList>
            <person name="Tanaka T."/>
            <person name="Maeda Y."/>
            <person name="Veluchamy A."/>
            <person name="Tanaka M."/>
            <person name="Abida H."/>
            <person name="Marechal E."/>
            <person name="Bowler C."/>
            <person name="Muto M."/>
            <person name="Sunaga Y."/>
            <person name="Tanaka M."/>
            <person name="Yoshino T."/>
            <person name="Taniguchi T."/>
            <person name="Fukuda Y."/>
            <person name="Nemoto M."/>
            <person name="Matsumoto M."/>
            <person name="Wong P.S."/>
            <person name="Aburatani S."/>
            <person name="Fujibuchi W."/>
        </authorList>
    </citation>
    <scope>NUCLEOTIDE SEQUENCE [LARGE SCALE GENOMIC DNA]</scope>
    <source>
        <strain evidence="6 7">JPCC DA0580</strain>
    </source>
</reference>
<dbReference type="InterPro" id="IPR007014">
    <property type="entry name" value="FUN14"/>
</dbReference>
<dbReference type="PANTHER" id="PTHR21346:SF0">
    <property type="entry name" value="RE45833P"/>
    <property type="match status" value="1"/>
</dbReference>
<sequence length="195" mass="21341">MHLQRQMVWMTGATMIGYYSNNESNTLCQESRGMFGGWFSRNKVIPKEEKKEEQVSLDFNKIAHFPTGSFWDDLAVTAGQKVQSAIDTGLPTEVSYGFISGYCSGFAMKKVGKAAGLIFGLGFIGLQTLANQGYITVNHGKLREEVEGFFDMNKDGKIDRGDGQLAYDKLMEVLTYNLPSGSGFAAGFIGGIRSG</sequence>
<keyword evidence="7" id="KW-1185">Reference proteome</keyword>
<comment type="caution">
    <text evidence="6">The sequence shown here is derived from an EMBL/GenBank/DDBJ whole genome shotgun (WGS) entry which is preliminary data.</text>
</comment>
<organism evidence="6 7">
    <name type="scientific">Fistulifera solaris</name>
    <name type="common">Oleaginous diatom</name>
    <dbReference type="NCBI Taxonomy" id="1519565"/>
    <lineage>
        <taxon>Eukaryota</taxon>
        <taxon>Sar</taxon>
        <taxon>Stramenopiles</taxon>
        <taxon>Ochrophyta</taxon>
        <taxon>Bacillariophyta</taxon>
        <taxon>Bacillariophyceae</taxon>
        <taxon>Bacillariophycidae</taxon>
        <taxon>Naviculales</taxon>
        <taxon>Naviculaceae</taxon>
        <taxon>Fistulifera</taxon>
    </lineage>
</organism>
<comment type="subcellular location">
    <subcellularLocation>
        <location evidence="1">Membrane</location>
    </subcellularLocation>
</comment>
<keyword evidence="3" id="KW-0812">Transmembrane</keyword>
<dbReference type="Proteomes" id="UP000198406">
    <property type="component" value="Unassembled WGS sequence"/>
</dbReference>
<evidence type="ECO:0000256" key="1">
    <source>
        <dbReference type="ARBA" id="ARBA00004370"/>
    </source>
</evidence>
<name>A0A1Z5K446_FISSO</name>
<dbReference type="AlphaFoldDB" id="A0A1Z5K446"/>
<dbReference type="GO" id="GO:0000422">
    <property type="term" value="P:autophagy of mitochondrion"/>
    <property type="evidence" value="ECO:0007669"/>
    <property type="project" value="TreeGrafter"/>
</dbReference>
<proteinExistence type="inferred from homology"/>
<comment type="similarity">
    <text evidence="2">Belongs to the FUN14 family.</text>
</comment>
<evidence type="ECO:0000256" key="5">
    <source>
        <dbReference type="ARBA" id="ARBA00023136"/>
    </source>
</evidence>
<evidence type="ECO:0000256" key="2">
    <source>
        <dbReference type="ARBA" id="ARBA00009160"/>
    </source>
</evidence>
<dbReference type="Pfam" id="PF04930">
    <property type="entry name" value="FUN14"/>
    <property type="match status" value="1"/>
</dbReference>
<dbReference type="InParanoid" id="A0A1Z5K446"/>
<evidence type="ECO:0008006" key="8">
    <source>
        <dbReference type="Google" id="ProtNLM"/>
    </source>
</evidence>
<keyword evidence="5" id="KW-0472">Membrane</keyword>
<evidence type="ECO:0000313" key="7">
    <source>
        <dbReference type="Proteomes" id="UP000198406"/>
    </source>
</evidence>
<accession>A0A1Z5K446</accession>
<protein>
    <recommendedName>
        <fullName evidence="8">EF-hand domain-containing protein</fullName>
    </recommendedName>
</protein>
<dbReference type="GO" id="GO:0005741">
    <property type="term" value="C:mitochondrial outer membrane"/>
    <property type="evidence" value="ECO:0007669"/>
    <property type="project" value="TreeGrafter"/>
</dbReference>
<dbReference type="EMBL" id="BDSP01000153">
    <property type="protein sequence ID" value="GAX21017.1"/>
    <property type="molecule type" value="Genomic_DNA"/>
</dbReference>
<evidence type="ECO:0000256" key="3">
    <source>
        <dbReference type="ARBA" id="ARBA00022692"/>
    </source>
</evidence>